<proteinExistence type="predicted"/>
<keyword evidence="3" id="KW-1185">Reference proteome</keyword>
<dbReference type="Proteomes" id="UP000600449">
    <property type="component" value="Unassembled WGS sequence"/>
</dbReference>
<feature type="region of interest" description="Disordered" evidence="1">
    <location>
        <begin position="1"/>
        <end position="73"/>
    </location>
</feature>
<evidence type="ECO:0000313" key="2">
    <source>
        <dbReference type="EMBL" id="GGK51150.1"/>
    </source>
</evidence>
<sequence length="73" mass="8139">MLGPEAYRRAHGVEQGVVLQDAADPRPQRSRRDHRTPPDKTRYAVHLTTTSPARASVSFRSIDTLPGSDTVER</sequence>
<accession>A0A917QHV0</accession>
<gene>
    <name evidence="2" type="ORF">GCM10011322_42790</name>
</gene>
<reference evidence="2 3" key="1">
    <citation type="journal article" date="2014" name="Int. J. Syst. Evol. Microbiol.">
        <title>Complete genome sequence of Corynebacterium casei LMG S-19264T (=DSM 44701T), isolated from a smear-ripened cheese.</title>
        <authorList>
            <consortium name="US DOE Joint Genome Institute (JGI-PGF)"/>
            <person name="Walter F."/>
            <person name="Albersmeier A."/>
            <person name="Kalinowski J."/>
            <person name="Ruckert C."/>
        </authorList>
    </citation>
    <scope>NUCLEOTIDE SEQUENCE [LARGE SCALE GENOMIC DNA]</scope>
    <source>
        <strain evidence="2 3">CGMCC 1.9161</strain>
    </source>
</reference>
<dbReference type="AlphaFoldDB" id="A0A917QHV0"/>
<comment type="caution">
    <text evidence="2">The sequence shown here is derived from an EMBL/GenBank/DDBJ whole genome shotgun (WGS) entry which is preliminary data.</text>
</comment>
<evidence type="ECO:0000256" key="1">
    <source>
        <dbReference type="SAM" id="MobiDB-lite"/>
    </source>
</evidence>
<protein>
    <submittedName>
        <fullName evidence="2">Uncharacterized protein</fullName>
    </submittedName>
</protein>
<feature type="compositionally biased region" description="Polar residues" evidence="1">
    <location>
        <begin position="47"/>
        <end position="61"/>
    </location>
</feature>
<feature type="compositionally biased region" description="Basic and acidic residues" evidence="1">
    <location>
        <begin position="1"/>
        <end position="12"/>
    </location>
</feature>
<organism evidence="2 3">
    <name type="scientific">Salinarimonas ramus</name>
    <dbReference type="NCBI Taxonomy" id="690164"/>
    <lineage>
        <taxon>Bacteria</taxon>
        <taxon>Pseudomonadati</taxon>
        <taxon>Pseudomonadota</taxon>
        <taxon>Alphaproteobacteria</taxon>
        <taxon>Hyphomicrobiales</taxon>
        <taxon>Salinarimonadaceae</taxon>
        <taxon>Salinarimonas</taxon>
    </lineage>
</organism>
<evidence type="ECO:0000313" key="3">
    <source>
        <dbReference type="Proteomes" id="UP000600449"/>
    </source>
</evidence>
<dbReference type="EMBL" id="BMMF01000015">
    <property type="protein sequence ID" value="GGK51150.1"/>
    <property type="molecule type" value="Genomic_DNA"/>
</dbReference>
<name>A0A917QHV0_9HYPH</name>